<keyword evidence="3" id="KW-1185">Reference proteome</keyword>
<proteinExistence type="predicted"/>
<feature type="domain" description="DUF6351" evidence="1">
    <location>
        <begin position="8"/>
        <end position="62"/>
    </location>
</feature>
<evidence type="ECO:0000313" key="2">
    <source>
        <dbReference type="EMBL" id="TKV64482.1"/>
    </source>
</evidence>
<accession>A0A4U6QW53</accession>
<organism evidence="2 3">
    <name type="scientific">Marinobacter panjinensis</name>
    <dbReference type="NCBI Taxonomy" id="2576384"/>
    <lineage>
        <taxon>Bacteria</taxon>
        <taxon>Pseudomonadati</taxon>
        <taxon>Pseudomonadota</taxon>
        <taxon>Gammaproteobacteria</taxon>
        <taxon>Pseudomonadales</taxon>
        <taxon>Marinobacteraceae</taxon>
        <taxon>Marinobacter</taxon>
    </lineage>
</organism>
<reference evidence="2 3" key="1">
    <citation type="submission" date="2019-05" db="EMBL/GenBank/DDBJ databases">
        <title>Marinobacter panjinensis sp. nov., a moderately halophilic bacterium isolated from sea tidal flat environment.</title>
        <authorList>
            <person name="Yang W."/>
            <person name="An M."/>
            <person name="He W."/>
            <person name="Luo X."/>
            <person name="Zhu L."/>
            <person name="Chen G."/>
            <person name="Zhang Y."/>
            <person name="Wang Y."/>
        </authorList>
    </citation>
    <scope>NUCLEOTIDE SEQUENCE [LARGE SCALE GENOMIC DNA]</scope>
    <source>
        <strain evidence="2 3">PJ-16</strain>
    </source>
</reference>
<dbReference type="OrthoDB" id="3078806at2"/>
<dbReference type="RefSeq" id="WP_137437841.1">
    <property type="nucleotide sequence ID" value="NZ_JANRHC010000003.1"/>
</dbReference>
<sequence length="82" mass="9273">MNLSPEGDDTPVIDWRHYLEEVLDMHNSHQSFLAPQRIINRMGDAGNQVIWFTDARPTAAVDACFETNGDLIESGDDVWNGR</sequence>
<dbReference type="InterPro" id="IPR045556">
    <property type="entry name" value="DUF6351"/>
</dbReference>
<name>A0A4U6QW53_9GAMM</name>
<protein>
    <recommendedName>
        <fullName evidence="1">DUF6351 domain-containing protein</fullName>
    </recommendedName>
</protein>
<dbReference type="Pfam" id="PF19878">
    <property type="entry name" value="DUF6351"/>
    <property type="match status" value="1"/>
</dbReference>
<dbReference type="Proteomes" id="UP000308488">
    <property type="component" value="Unassembled WGS sequence"/>
</dbReference>
<evidence type="ECO:0000313" key="3">
    <source>
        <dbReference type="Proteomes" id="UP000308488"/>
    </source>
</evidence>
<comment type="caution">
    <text evidence="2">The sequence shown here is derived from an EMBL/GenBank/DDBJ whole genome shotgun (WGS) entry which is preliminary data.</text>
</comment>
<evidence type="ECO:0000259" key="1">
    <source>
        <dbReference type="Pfam" id="PF19878"/>
    </source>
</evidence>
<dbReference type="EMBL" id="SZYH01000002">
    <property type="protein sequence ID" value="TKV64482.1"/>
    <property type="molecule type" value="Genomic_DNA"/>
</dbReference>
<gene>
    <name evidence="2" type="ORF">FDP08_18990</name>
</gene>
<dbReference type="AlphaFoldDB" id="A0A4U6QW53"/>